<dbReference type="Gramene" id="TraesCS5B03G1378800.1">
    <property type="protein sequence ID" value="TraesCS5B03G1378800.1.CDS"/>
    <property type="gene ID" value="TraesCS5B03G1378800"/>
</dbReference>
<feature type="region of interest" description="Disordered" evidence="1">
    <location>
        <begin position="1"/>
        <end position="110"/>
    </location>
</feature>
<evidence type="ECO:0000313" key="3">
    <source>
        <dbReference type="Proteomes" id="UP000019116"/>
    </source>
</evidence>
<organism evidence="2">
    <name type="scientific">Triticum aestivum</name>
    <name type="common">Wheat</name>
    <dbReference type="NCBI Taxonomy" id="4565"/>
    <lineage>
        <taxon>Eukaryota</taxon>
        <taxon>Viridiplantae</taxon>
        <taxon>Streptophyta</taxon>
        <taxon>Embryophyta</taxon>
        <taxon>Tracheophyta</taxon>
        <taxon>Spermatophyta</taxon>
        <taxon>Magnoliopsida</taxon>
        <taxon>Liliopsida</taxon>
        <taxon>Poales</taxon>
        <taxon>Poaceae</taxon>
        <taxon>BOP clade</taxon>
        <taxon>Pooideae</taxon>
        <taxon>Triticodae</taxon>
        <taxon>Triticeae</taxon>
        <taxon>Triticinae</taxon>
        <taxon>Triticum</taxon>
    </lineage>
</organism>
<proteinExistence type="predicted"/>
<name>A0A3B6LZ49_WHEAT</name>
<reference evidence="2" key="1">
    <citation type="submission" date="2018-08" db="EMBL/GenBank/DDBJ databases">
        <authorList>
            <person name="Rossello M."/>
        </authorList>
    </citation>
    <scope>NUCLEOTIDE SEQUENCE [LARGE SCALE GENOMIC DNA]</scope>
    <source>
        <strain evidence="2">cv. Chinese Spring</strain>
    </source>
</reference>
<dbReference type="Proteomes" id="UP000019116">
    <property type="component" value="Chromosome 5B"/>
</dbReference>
<dbReference type="Gramene" id="TraesCS5B02G570500.1">
    <property type="protein sequence ID" value="TraesCS5B02G570500.1"/>
    <property type="gene ID" value="TraesCS5B02G570500"/>
</dbReference>
<dbReference type="OrthoDB" id="669288at2759"/>
<dbReference type="STRING" id="4565.A0A3B6LZ49"/>
<evidence type="ECO:0000313" key="2">
    <source>
        <dbReference type="EnsemblPlants" id="TraesCS5B02G570500.1"/>
    </source>
</evidence>
<evidence type="ECO:0000256" key="1">
    <source>
        <dbReference type="SAM" id="MobiDB-lite"/>
    </source>
</evidence>
<keyword evidence="3" id="KW-1185">Reference proteome</keyword>
<feature type="compositionally biased region" description="Low complexity" evidence="1">
    <location>
        <begin position="60"/>
        <end position="95"/>
    </location>
</feature>
<reference evidence="2" key="2">
    <citation type="submission" date="2018-10" db="UniProtKB">
        <authorList>
            <consortium name="EnsemblPlants"/>
        </authorList>
    </citation>
    <scope>IDENTIFICATION</scope>
</reference>
<accession>A0A3B6LZ49</accession>
<protein>
    <submittedName>
        <fullName evidence="2">Uncharacterized protein</fullName>
    </submittedName>
</protein>
<dbReference type="AlphaFoldDB" id="A0A3B6LZ49"/>
<sequence>MVIIGGEADGNEGDGSGSQSLRRRTKRAANRQPCPKRSVEQGEEVEDVDRFRVVKRTKRAAAAGRAESSTRAAVGGGAASSSAADAEASGEGVEVAAREDVERPSEAGRLRASPGRFAKFNSSLSPPQKSELVSRLFGGLLNLSDTLPGDFSKFLVQSYQPETSEIVFPGRGSICVDADSVQRVFDLPNRGLKVSYKVDKDTTRRFRETFNITGTSHPQISTWTKMIKDMVKQTICCFLYHLMILYLDALVHDIPVSNCAI</sequence>
<dbReference type="EnsemblPlants" id="TraesCS5B02G570500.1">
    <property type="protein sequence ID" value="TraesCS5B02G570500.1"/>
    <property type="gene ID" value="TraesCS5B02G570500"/>
</dbReference>
<feature type="compositionally biased region" description="Basic and acidic residues" evidence="1">
    <location>
        <begin position="96"/>
        <end position="109"/>
    </location>
</feature>
<dbReference type="OMA" id="TICCFLY"/>